<evidence type="ECO:0000256" key="10">
    <source>
        <dbReference type="ARBA" id="ARBA00023235"/>
    </source>
</evidence>
<dbReference type="Proteomes" id="UP000027601">
    <property type="component" value="Unassembled WGS sequence"/>
</dbReference>
<dbReference type="InterPro" id="IPR009908">
    <property type="entry name" value="Methylamine_util_MauE"/>
</dbReference>
<evidence type="ECO:0000313" key="14">
    <source>
        <dbReference type="EMBL" id="GAK36833.1"/>
    </source>
</evidence>
<dbReference type="UniPathway" id="UPA00138"/>
<evidence type="ECO:0000313" key="15">
    <source>
        <dbReference type="Proteomes" id="UP000027601"/>
    </source>
</evidence>
<evidence type="ECO:0000259" key="13">
    <source>
        <dbReference type="Pfam" id="PF07291"/>
    </source>
</evidence>
<dbReference type="EC" id="5.3.1.1" evidence="11"/>
<feature type="transmembrane region" description="Helical" evidence="12">
    <location>
        <begin position="58"/>
        <end position="83"/>
    </location>
</feature>
<comment type="pathway">
    <text evidence="11">Carbohydrate biosynthesis; gluconeogenesis.</text>
</comment>
<dbReference type="NCBIfam" id="NF045576">
    <property type="entry name" value="BT_3928_fam"/>
    <property type="match status" value="1"/>
</dbReference>
<comment type="subcellular location">
    <subcellularLocation>
        <location evidence="11">Cytoplasm</location>
    </subcellularLocation>
    <subcellularLocation>
        <location evidence="1">Membrane</location>
        <topology evidence="1">Multi-pass membrane protein</topology>
    </subcellularLocation>
</comment>
<dbReference type="OrthoDB" id="9809429at2"/>
<feature type="active site" description="Electrophile" evidence="11">
    <location>
        <position position="537"/>
    </location>
</feature>
<feature type="binding site" evidence="11">
    <location>
        <begin position="450"/>
        <end position="452"/>
    </location>
    <ligand>
        <name>substrate</name>
    </ligand>
</feature>
<dbReference type="Pfam" id="PF00121">
    <property type="entry name" value="TIM"/>
    <property type="match status" value="1"/>
</dbReference>
<dbReference type="GO" id="GO:0019563">
    <property type="term" value="P:glycerol catabolic process"/>
    <property type="evidence" value="ECO:0007669"/>
    <property type="project" value="TreeGrafter"/>
</dbReference>
<dbReference type="GO" id="GO:0016020">
    <property type="term" value="C:membrane"/>
    <property type="evidence" value="ECO:0007669"/>
    <property type="project" value="UniProtKB-SubCell"/>
</dbReference>
<feature type="transmembrane region" description="Helical" evidence="12">
    <location>
        <begin position="90"/>
        <end position="108"/>
    </location>
</feature>
<reference evidence="14 15" key="1">
    <citation type="journal article" date="2015" name="Microbes Environ.">
        <title>Distribution and evolution of nitrogen fixation genes in the phylum bacteroidetes.</title>
        <authorList>
            <person name="Inoue J."/>
            <person name="Oshima K."/>
            <person name="Suda W."/>
            <person name="Sakamoto M."/>
            <person name="Iino T."/>
            <person name="Noda S."/>
            <person name="Hongoh Y."/>
            <person name="Hattori M."/>
            <person name="Ohkuma M."/>
        </authorList>
    </citation>
    <scope>NUCLEOTIDE SEQUENCE [LARGE SCALE GENOMIC DNA]</scope>
    <source>
        <strain evidence="14 15">JCM 15093</strain>
    </source>
</reference>
<dbReference type="GO" id="GO:0006094">
    <property type="term" value="P:gluconeogenesis"/>
    <property type="evidence" value="ECO:0007669"/>
    <property type="project" value="UniProtKB-UniRule"/>
</dbReference>
<dbReference type="InterPro" id="IPR013785">
    <property type="entry name" value="Aldolase_TIM"/>
</dbReference>
<evidence type="ECO:0000256" key="4">
    <source>
        <dbReference type="ARBA" id="ARBA00022432"/>
    </source>
</evidence>
<proteinExistence type="inferred from homology"/>
<dbReference type="GO" id="GO:0005829">
    <property type="term" value="C:cytosol"/>
    <property type="evidence" value="ECO:0007669"/>
    <property type="project" value="TreeGrafter"/>
</dbReference>
<keyword evidence="8 12" id="KW-0472">Membrane</keyword>
<feature type="binding site" evidence="11">
    <location>
        <position position="655"/>
    </location>
    <ligand>
        <name>substrate</name>
    </ligand>
</feature>
<dbReference type="PANTHER" id="PTHR21139">
    <property type="entry name" value="TRIOSEPHOSPHATE ISOMERASE"/>
    <property type="match status" value="1"/>
</dbReference>
<dbReference type="Gene3D" id="3.20.20.70">
    <property type="entry name" value="Aldolase class I"/>
    <property type="match status" value="1"/>
</dbReference>
<dbReference type="eggNOG" id="COG0149">
    <property type="taxonomic scope" value="Bacteria"/>
</dbReference>
<dbReference type="FunFam" id="3.20.20.70:FF:000016">
    <property type="entry name" value="Triosephosphate isomerase"/>
    <property type="match status" value="1"/>
</dbReference>
<dbReference type="STRING" id="1121097.GCA_000428125_01932"/>
<dbReference type="GO" id="GO:0030416">
    <property type="term" value="P:methylamine metabolic process"/>
    <property type="evidence" value="ECO:0007669"/>
    <property type="project" value="InterPro"/>
</dbReference>
<dbReference type="GO" id="GO:0046166">
    <property type="term" value="P:glyceraldehyde-3-phosphate biosynthetic process"/>
    <property type="evidence" value="ECO:0007669"/>
    <property type="project" value="TreeGrafter"/>
</dbReference>
<dbReference type="PROSITE" id="PS00171">
    <property type="entry name" value="TIM_1"/>
    <property type="match status" value="1"/>
</dbReference>
<feature type="transmembrane region" description="Helical" evidence="12">
    <location>
        <begin position="128"/>
        <end position="146"/>
    </location>
</feature>
<feature type="binding site" evidence="11">
    <location>
        <position position="615"/>
    </location>
    <ligand>
        <name>substrate</name>
    </ligand>
</feature>
<evidence type="ECO:0000256" key="5">
    <source>
        <dbReference type="ARBA" id="ARBA00022490"/>
    </source>
</evidence>
<comment type="caution">
    <text evidence="14">The sequence shown here is derived from an EMBL/GenBank/DDBJ whole genome shotgun (WGS) entry which is preliminary data.</text>
</comment>
<dbReference type="GO" id="GO:0004807">
    <property type="term" value="F:triose-phosphate isomerase activity"/>
    <property type="evidence" value="ECO:0007669"/>
    <property type="project" value="UniProtKB-UniRule"/>
</dbReference>
<gene>
    <name evidence="11" type="primary">tpiA</name>
    <name evidence="14" type="ORF">JCM15093_2033</name>
</gene>
<comment type="catalytic activity">
    <reaction evidence="11">
        <text>D-glyceraldehyde 3-phosphate = dihydroxyacetone phosphate</text>
        <dbReference type="Rhea" id="RHEA:18585"/>
        <dbReference type="ChEBI" id="CHEBI:57642"/>
        <dbReference type="ChEBI" id="CHEBI:59776"/>
        <dbReference type="EC" id="5.3.1.1"/>
    </reaction>
</comment>
<dbReference type="InterPro" id="IPR020861">
    <property type="entry name" value="Triosephosphate_isomerase_AS"/>
</dbReference>
<evidence type="ECO:0000256" key="11">
    <source>
        <dbReference type="HAMAP-Rule" id="MF_00147"/>
    </source>
</evidence>
<dbReference type="eggNOG" id="COG2259">
    <property type="taxonomic scope" value="Bacteria"/>
</dbReference>
<accession>A0A069D1P6</accession>
<keyword evidence="7 12" id="KW-1133">Transmembrane helix</keyword>
<comment type="function">
    <text evidence="11">Involved in the gluconeogenesis. Catalyzes stereospecifically the conversion of dihydroxyacetone phosphate (DHAP) to D-glyceraldehyde-3-phosphate (G3P).</text>
</comment>
<dbReference type="HAMAP" id="MF_00147_B">
    <property type="entry name" value="TIM_B"/>
    <property type="match status" value="1"/>
</dbReference>
<dbReference type="InterPro" id="IPR035990">
    <property type="entry name" value="TIM_sf"/>
</dbReference>
<evidence type="ECO:0000256" key="12">
    <source>
        <dbReference type="SAM" id="Phobius"/>
    </source>
</evidence>
<dbReference type="UniPathway" id="UPA00109">
    <property type="reaction ID" value="UER00189"/>
</dbReference>
<keyword evidence="9 11" id="KW-0324">Glycolysis</keyword>
<dbReference type="NCBIfam" id="TIGR00419">
    <property type="entry name" value="tim"/>
    <property type="match status" value="1"/>
</dbReference>
<dbReference type="AlphaFoldDB" id="A0A069D1P6"/>
<evidence type="ECO:0000256" key="1">
    <source>
        <dbReference type="ARBA" id="ARBA00004141"/>
    </source>
</evidence>
<keyword evidence="5 11" id="KW-0963">Cytoplasm</keyword>
<feature type="domain" description="Methylamine utilisation protein MauE" evidence="13">
    <location>
        <begin position="13"/>
        <end position="144"/>
    </location>
</feature>
<dbReference type="PROSITE" id="PS51440">
    <property type="entry name" value="TIM_2"/>
    <property type="match status" value="1"/>
</dbReference>
<feature type="transmembrane region" description="Helical" evidence="12">
    <location>
        <begin position="12"/>
        <end position="31"/>
    </location>
</feature>
<dbReference type="PANTHER" id="PTHR21139:SF42">
    <property type="entry name" value="TRIOSEPHOSPHATE ISOMERASE"/>
    <property type="match status" value="1"/>
</dbReference>
<dbReference type="InterPro" id="IPR000652">
    <property type="entry name" value="Triosephosphate_isomerase"/>
</dbReference>
<dbReference type="EMBL" id="BAJS01000010">
    <property type="protein sequence ID" value="GAK36833.1"/>
    <property type="molecule type" value="Genomic_DNA"/>
</dbReference>
<sequence length="694" mass="77453">MKNNRIHIAKHIWVNLCRFLLAGLFIFSGFVKAVDPLGTQYKIEDYLSAFGMTDWFPAFLPLLFSVILSTLEFSVGVLLFFGVRKRASTTLAFLMMLVMTPLTLYLAVTNPVSDCGCFGDAWVLTNWQTFWKNVVLLVAAASVFAGRARIIRFVTAQTEWLVSLYTVLYILVFSSYCIRNLPVIDFRPYKIGKSITEGMSIPPGAKPSVFETRFILEKNGERKEFTLENYPDSTWTFIDSRSILKEKGYEPAIHDFSMQELASGNDITDEVLQDSGYTFLLVAHRIEEADDSNIDLINELYDYSKEYGYKFYCLTSSEEKQIDVWRDQTGAEYPFCLMDNITLKTMIRSNPGVMLIKNGVILNKWSDNNLPDEYELTGPLDTLELGKQKVENDKRTMQLIFGWYILPLLLVLGLDILIVRRSERKRKNRNKNLINPLTNNKMRKNIVAGNWKMNKTLQEGIALAKELNEALAAEKQNCDVVICTPFIHLASVTPIVDAAKIGVGAENCADKESGAYTGEVSASMVASTGAQYVILGHSERRAYYGETPAILKDKVQLALANGLTPIFCIGEVLEEREANKQNEVVYAQLAGSLFDLSAEDFSKIVLAYEPVWAIGTGKTATAEQAQEIHAYIRSTIVEKYGKEVADNTSILYGGSCKPSNAKELFANPDVDGGLIGGAALSVADFKGIIDAFNA</sequence>
<keyword evidence="15" id="KW-1185">Reference proteome</keyword>
<comment type="similarity">
    <text evidence="3 11">Belongs to the triosephosphate isomerase family.</text>
</comment>
<feature type="transmembrane region" description="Helical" evidence="12">
    <location>
        <begin position="158"/>
        <end position="176"/>
    </location>
</feature>
<evidence type="ECO:0000256" key="2">
    <source>
        <dbReference type="ARBA" id="ARBA00004680"/>
    </source>
</evidence>
<organism evidence="14 15">
    <name type="scientific">Bacteroides graminisolvens DSM 19988 = JCM 15093</name>
    <dbReference type="NCBI Taxonomy" id="1121097"/>
    <lineage>
        <taxon>Bacteria</taxon>
        <taxon>Pseudomonadati</taxon>
        <taxon>Bacteroidota</taxon>
        <taxon>Bacteroidia</taxon>
        <taxon>Bacteroidales</taxon>
        <taxon>Bacteroidaceae</taxon>
        <taxon>Bacteroides</taxon>
    </lineage>
</organism>
<feature type="transmembrane region" description="Helical" evidence="12">
    <location>
        <begin position="401"/>
        <end position="419"/>
    </location>
</feature>
<keyword evidence="10 11" id="KW-0413">Isomerase</keyword>
<dbReference type="GO" id="GO:0006096">
    <property type="term" value="P:glycolytic process"/>
    <property type="evidence" value="ECO:0007669"/>
    <property type="project" value="UniProtKB-UniRule"/>
</dbReference>
<dbReference type="RefSeq" id="WP_024996653.1">
    <property type="nucleotide sequence ID" value="NZ_ATZI01000006.1"/>
</dbReference>
<feature type="active site" description="Proton acceptor" evidence="11">
    <location>
        <position position="609"/>
    </location>
</feature>
<keyword evidence="6 12" id="KW-0812">Transmembrane</keyword>
<comment type="subunit">
    <text evidence="11">Homodimer.</text>
</comment>
<protein>
    <recommendedName>
        <fullName evidence="11">Triosephosphate isomerase</fullName>
        <shortName evidence="11">TIM</shortName>
        <shortName evidence="11">TPI</shortName>
        <ecNumber evidence="11">5.3.1.1</ecNumber>
    </recommendedName>
    <alternativeName>
        <fullName evidence="11">Triose-phosphate isomerase</fullName>
    </alternativeName>
</protein>
<dbReference type="InterPro" id="IPR022896">
    <property type="entry name" value="TrioseP_Isoase_bac/euk"/>
</dbReference>
<dbReference type="Pfam" id="PF07291">
    <property type="entry name" value="MauE"/>
    <property type="match status" value="1"/>
</dbReference>
<dbReference type="CDD" id="cd00311">
    <property type="entry name" value="TIM"/>
    <property type="match status" value="1"/>
</dbReference>
<evidence type="ECO:0000256" key="9">
    <source>
        <dbReference type="ARBA" id="ARBA00023152"/>
    </source>
</evidence>
<evidence type="ECO:0000256" key="7">
    <source>
        <dbReference type="ARBA" id="ARBA00022989"/>
    </source>
</evidence>
<evidence type="ECO:0000256" key="8">
    <source>
        <dbReference type="ARBA" id="ARBA00023136"/>
    </source>
</evidence>
<comment type="pathway">
    <text evidence="2 11">Carbohydrate degradation; glycolysis; D-glyceraldehyde 3-phosphate from glycerone phosphate: step 1/1.</text>
</comment>
<keyword evidence="4 11" id="KW-0312">Gluconeogenesis</keyword>
<evidence type="ECO:0000256" key="3">
    <source>
        <dbReference type="ARBA" id="ARBA00007422"/>
    </source>
</evidence>
<evidence type="ECO:0000256" key="6">
    <source>
        <dbReference type="ARBA" id="ARBA00022692"/>
    </source>
</evidence>
<name>A0A069D1P6_9BACE</name>
<feature type="binding site" evidence="11">
    <location>
        <begin position="676"/>
        <end position="677"/>
    </location>
    <ligand>
        <name>substrate</name>
    </ligand>
</feature>
<dbReference type="SUPFAM" id="SSF51351">
    <property type="entry name" value="Triosephosphate isomerase (TIM)"/>
    <property type="match status" value="1"/>
</dbReference>